<protein>
    <submittedName>
        <fullName evidence="2">Uncharacterized protein</fullName>
    </submittedName>
</protein>
<reference evidence="3" key="1">
    <citation type="submission" date="2017-01" db="EMBL/GenBank/DDBJ databases">
        <title>Comparative genomics of anhydrobiosis in the tardigrade Hypsibius dujardini.</title>
        <authorList>
            <person name="Yoshida Y."/>
            <person name="Koutsovoulos G."/>
            <person name="Laetsch D."/>
            <person name="Stevens L."/>
            <person name="Kumar S."/>
            <person name="Horikawa D."/>
            <person name="Ishino K."/>
            <person name="Komine S."/>
            <person name="Tomita M."/>
            <person name="Blaxter M."/>
            <person name="Arakawa K."/>
        </authorList>
    </citation>
    <scope>NUCLEOTIDE SEQUENCE [LARGE SCALE GENOMIC DNA]</scope>
    <source>
        <strain evidence="3">Z151</strain>
    </source>
</reference>
<dbReference type="Proteomes" id="UP000192578">
    <property type="component" value="Unassembled WGS sequence"/>
</dbReference>
<comment type="caution">
    <text evidence="2">The sequence shown here is derived from an EMBL/GenBank/DDBJ whole genome shotgun (WGS) entry which is preliminary data.</text>
</comment>
<keyword evidence="3" id="KW-1185">Reference proteome</keyword>
<keyword evidence="1" id="KW-0472">Membrane</keyword>
<keyword evidence="1" id="KW-1133">Transmembrane helix</keyword>
<evidence type="ECO:0000313" key="2">
    <source>
        <dbReference type="EMBL" id="OQV18367.1"/>
    </source>
</evidence>
<keyword evidence="1" id="KW-0812">Transmembrane</keyword>
<feature type="transmembrane region" description="Helical" evidence="1">
    <location>
        <begin position="92"/>
        <end position="111"/>
    </location>
</feature>
<evidence type="ECO:0000313" key="3">
    <source>
        <dbReference type="Proteomes" id="UP000192578"/>
    </source>
</evidence>
<proteinExistence type="predicted"/>
<accession>A0A1W0WT54</accession>
<name>A0A1W0WT54_HYPEX</name>
<organism evidence="2 3">
    <name type="scientific">Hypsibius exemplaris</name>
    <name type="common">Freshwater tardigrade</name>
    <dbReference type="NCBI Taxonomy" id="2072580"/>
    <lineage>
        <taxon>Eukaryota</taxon>
        <taxon>Metazoa</taxon>
        <taxon>Ecdysozoa</taxon>
        <taxon>Tardigrada</taxon>
        <taxon>Eutardigrada</taxon>
        <taxon>Parachela</taxon>
        <taxon>Hypsibioidea</taxon>
        <taxon>Hypsibiidae</taxon>
        <taxon>Hypsibius</taxon>
    </lineage>
</organism>
<feature type="transmembrane region" description="Helical" evidence="1">
    <location>
        <begin position="12"/>
        <end position="32"/>
    </location>
</feature>
<dbReference type="EMBL" id="MTYJ01000050">
    <property type="protein sequence ID" value="OQV18367.1"/>
    <property type="molecule type" value="Genomic_DNA"/>
</dbReference>
<evidence type="ECO:0000256" key="1">
    <source>
        <dbReference type="SAM" id="Phobius"/>
    </source>
</evidence>
<sequence length="166" mass="18872">MEPNPSFSKPQRLTWNLSFTIFVVTLGTWYAGGFFNMALNVPQTYIVSWIRWVECGRHPVHDNHTSSFILWCNTLTDEEAPFMLRDNIKLNTIWAVLSSTYGIGTLVANFASNGRHPSNGSNWQFLVRKCGVRCGIDSRPSSASSITMNYSWWVVCCADSRRARPE</sequence>
<gene>
    <name evidence="2" type="ORF">BV898_07570</name>
</gene>
<dbReference type="AlphaFoldDB" id="A0A1W0WT54"/>